<dbReference type="GO" id="GO:0006307">
    <property type="term" value="P:DNA alkylation repair"/>
    <property type="evidence" value="ECO:0007669"/>
    <property type="project" value="InterPro"/>
</dbReference>
<dbReference type="InterPro" id="IPR037151">
    <property type="entry name" value="AlkB-like_sf"/>
</dbReference>
<dbReference type="InterPro" id="IPR027450">
    <property type="entry name" value="AlkB-like"/>
</dbReference>
<organism evidence="2 3">
    <name type="scientific">Marinihelvus fidelis</name>
    <dbReference type="NCBI Taxonomy" id="2613842"/>
    <lineage>
        <taxon>Bacteria</taxon>
        <taxon>Pseudomonadati</taxon>
        <taxon>Pseudomonadota</taxon>
        <taxon>Gammaproteobacteria</taxon>
        <taxon>Chromatiales</taxon>
        <taxon>Wenzhouxiangellaceae</taxon>
        <taxon>Marinihelvus</taxon>
    </lineage>
</organism>
<gene>
    <name evidence="2" type="ORF">F3N42_06720</name>
</gene>
<dbReference type="PANTHER" id="PTHR31212:SF4">
    <property type="entry name" value="ALPHA-KETOGLUTARATE-DEPENDENT DIOXYGENASE ALKB HOMOLOG 3"/>
    <property type="match status" value="1"/>
</dbReference>
<keyword evidence="2" id="KW-0560">Oxidoreductase</keyword>
<evidence type="ECO:0000313" key="2">
    <source>
        <dbReference type="EMBL" id="KAA9131866.1"/>
    </source>
</evidence>
<dbReference type="PANTHER" id="PTHR31212">
    <property type="entry name" value="ALPHA-KETOGLUTARATE-DEPENDENT DIOXYGENASE ALKB HOMOLOG 3"/>
    <property type="match status" value="1"/>
</dbReference>
<dbReference type="AlphaFoldDB" id="A0A5N0TDD5"/>
<proteinExistence type="predicted"/>
<dbReference type="Pfam" id="PF13532">
    <property type="entry name" value="2OG-FeII_Oxy_2"/>
    <property type="match status" value="1"/>
</dbReference>
<dbReference type="Gene3D" id="2.60.120.590">
    <property type="entry name" value="Alpha-ketoglutarate-dependent dioxygenase AlkB-like"/>
    <property type="match status" value="1"/>
</dbReference>
<evidence type="ECO:0000313" key="3">
    <source>
        <dbReference type="Proteomes" id="UP000325372"/>
    </source>
</evidence>
<feature type="domain" description="Fe2OG dioxygenase" evidence="1">
    <location>
        <begin position="106"/>
        <end position="203"/>
    </location>
</feature>
<keyword evidence="3" id="KW-1185">Reference proteome</keyword>
<dbReference type="EMBL" id="VYXP01000004">
    <property type="protein sequence ID" value="KAA9131866.1"/>
    <property type="molecule type" value="Genomic_DNA"/>
</dbReference>
<reference evidence="2 3" key="1">
    <citation type="submission" date="2019-09" db="EMBL/GenBank/DDBJ databases">
        <title>Wenzhouxiangella sp. Genome sequencing and assembly.</title>
        <authorList>
            <person name="Zhang R."/>
        </authorList>
    </citation>
    <scope>NUCLEOTIDE SEQUENCE [LARGE SCALE GENOMIC DNA]</scope>
    <source>
        <strain evidence="2 3">W260</strain>
    </source>
</reference>
<name>A0A5N0TDD5_9GAMM</name>
<dbReference type="InterPro" id="IPR032854">
    <property type="entry name" value="ALKBH3"/>
</dbReference>
<keyword evidence="2" id="KW-0223">Dioxygenase</keyword>
<dbReference type="SUPFAM" id="SSF51197">
    <property type="entry name" value="Clavaminate synthase-like"/>
    <property type="match status" value="1"/>
</dbReference>
<accession>A0A5N0TDD5</accession>
<dbReference type="PROSITE" id="PS51471">
    <property type="entry name" value="FE2OG_OXY"/>
    <property type="match status" value="1"/>
</dbReference>
<dbReference type="InterPro" id="IPR005123">
    <property type="entry name" value="Oxoglu/Fe-dep_dioxygenase_dom"/>
</dbReference>
<protein>
    <submittedName>
        <fullName evidence="2">Alpha-ketoglutarate-dependent dioxygenase AlkB</fullName>
    </submittedName>
</protein>
<dbReference type="GO" id="GO:0051213">
    <property type="term" value="F:dioxygenase activity"/>
    <property type="evidence" value="ECO:0007669"/>
    <property type="project" value="UniProtKB-KW"/>
</dbReference>
<evidence type="ECO:0000259" key="1">
    <source>
        <dbReference type="PROSITE" id="PS51471"/>
    </source>
</evidence>
<comment type="caution">
    <text evidence="2">The sequence shown here is derived from an EMBL/GenBank/DDBJ whole genome shotgun (WGS) entry which is preliminary data.</text>
</comment>
<sequence>MAPVTMCSPSGWALKGMTEFPGFSYTPSFIPAGQADVLFTALWANTPWEQLDIVLFGRTVRQPRLTAWYAERGVRYRYSGLEMSGDEFPADIADLAAQLDQHLGVRFNAVLLNAYRDGDDAMGWHADDEPELGAQPVIASVSLGATRVMRVRHGKSGPSTGLSLENGSLLVMSGDSQANFRHSIPRTRQPVGRRINLTFRRVAPAGAPRPSRA</sequence>
<dbReference type="Proteomes" id="UP000325372">
    <property type="component" value="Unassembled WGS sequence"/>
</dbReference>